<feature type="signal peptide" evidence="1">
    <location>
        <begin position="1"/>
        <end position="23"/>
    </location>
</feature>
<dbReference type="STRING" id="430453.SAMN04487962_101220"/>
<reference evidence="3" key="1">
    <citation type="submission" date="2016-10" db="EMBL/GenBank/DDBJ databases">
        <authorList>
            <person name="Varghese N."/>
            <person name="Submissions S."/>
        </authorList>
    </citation>
    <scope>NUCLEOTIDE SEQUENCE [LARGE SCALE GENOMIC DNA]</scope>
    <source>
        <strain evidence="3">CGMCC 1.6489</strain>
    </source>
</reference>
<protein>
    <submittedName>
        <fullName evidence="2">Polar amino acid transport system substrate-binding protein</fullName>
    </submittedName>
</protein>
<accession>A0A1H9YKQ1</accession>
<organism evidence="2 3">
    <name type="scientific">Marinobacter segnicrescens</name>
    <dbReference type="NCBI Taxonomy" id="430453"/>
    <lineage>
        <taxon>Bacteria</taxon>
        <taxon>Pseudomonadati</taxon>
        <taxon>Pseudomonadota</taxon>
        <taxon>Gammaproteobacteria</taxon>
        <taxon>Pseudomonadales</taxon>
        <taxon>Marinobacteraceae</taxon>
        <taxon>Marinobacter</taxon>
    </lineage>
</organism>
<dbReference type="Gene3D" id="3.40.190.10">
    <property type="entry name" value="Periplasmic binding protein-like II"/>
    <property type="match status" value="2"/>
</dbReference>
<dbReference type="AlphaFoldDB" id="A0A1H9YKQ1"/>
<dbReference type="EMBL" id="FOHZ01000001">
    <property type="protein sequence ID" value="SES69639.1"/>
    <property type="molecule type" value="Genomic_DNA"/>
</dbReference>
<name>A0A1H9YKQ1_9GAMM</name>
<dbReference type="SUPFAM" id="SSF53850">
    <property type="entry name" value="Periplasmic binding protein-like II"/>
    <property type="match status" value="1"/>
</dbReference>
<sequence>MKRFLQTLSLAIMAGTLVMAASAAATDRKTIRAAFIEFPPLAYSGADGHPEGSFIHFTEELARRAGYEVAWQGLPIERVYLYLERGDIDLWPGSAGVPELAGFTHETDFRPGEIRLNAYHRGDTPPVKSLEDLQGKRLILIRGYTYFRLLDELKVDPNTYVTLAPDHQSAIRMLAFRRGDYLVNFQAPMEVTIERSPLPDLAHTNLLSWPLSFIFSASAPGTRLMARRFNQAWQELQGDDTTAPPDN</sequence>
<keyword evidence="1" id="KW-0732">Signal</keyword>
<evidence type="ECO:0000313" key="2">
    <source>
        <dbReference type="EMBL" id="SES69639.1"/>
    </source>
</evidence>
<evidence type="ECO:0000256" key="1">
    <source>
        <dbReference type="SAM" id="SignalP"/>
    </source>
</evidence>
<proteinExistence type="predicted"/>
<evidence type="ECO:0000313" key="3">
    <source>
        <dbReference type="Proteomes" id="UP000198762"/>
    </source>
</evidence>
<feature type="chain" id="PRO_5011537423" evidence="1">
    <location>
        <begin position="24"/>
        <end position="247"/>
    </location>
</feature>
<gene>
    <name evidence="2" type="ORF">SAMN04487962_101220</name>
</gene>
<dbReference type="Proteomes" id="UP000198762">
    <property type="component" value="Unassembled WGS sequence"/>
</dbReference>
<keyword evidence="3" id="KW-1185">Reference proteome</keyword>